<evidence type="ECO:0000313" key="1">
    <source>
        <dbReference type="EMBL" id="JAE21660.1"/>
    </source>
</evidence>
<accession>A0A0A9G9B3</accession>
<dbReference type="AlphaFoldDB" id="A0A0A9G9B3"/>
<name>A0A0A9G9B3_ARUDO</name>
<protein>
    <submittedName>
        <fullName evidence="1">Uncharacterized protein</fullName>
    </submittedName>
</protein>
<dbReference type="EMBL" id="GBRH01176236">
    <property type="protein sequence ID" value="JAE21660.1"/>
    <property type="molecule type" value="Transcribed_RNA"/>
</dbReference>
<proteinExistence type="predicted"/>
<reference evidence="1" key="2">
    <citation type="journal article" date="2015" name="Data Brief">
        <title>Shoot transcriptome of the giant reed, Arundo donax.</title>
        <authorList>
            <person name="Barrero R.A."/>
            <person name="Guerrero F.D."/>
            <person name="Moolhuijzen P."/>
            <person name="Goolsby J.A."/>
            <person name="Tidwell J."/>
            <person name="Bellgard S.E."/>
            <person name="Bellgard M.I."/>
        </authorList>
    </citation>
    <scope>NUCLEOTIDE SEQUENCE</scope>
    <source>
        <tissue evidence="1">Shoot tissue taken approximately 20 cm above the soil surface</tissue>
    </source>
</reference>
<organism evidence="1">
    <name type="scientific">Arundo donax</name>
    <name type="common">Giant reed</name>
    <name type="synonym">Donax arundinaceus</name>
    <dbReference type="NCBI Taxonomy" id="35708"/>
    <lineage>
        <taxon>Eukaryota</taxon>
        <taxon>Viridiplantae</taxon>
        <taxon>Streptophyta</taxon>
        <taxon>Embryophyta</taxon>
        <taxon>Tracheophyta</taxon>
        <taxon>Spermatophyta</taxon>
        <taxon>Magnoliopsida</taxon>
        <taxon>Liliopsida</taxon>
        <taxon>Poales</taxon>
        <taxon>Poaceae</taxon>
        <taxon>PACMAD clade</taxon>
        <taxon>Arundinoideae</taxon>
        <taxon>Arundineae</taxon>
        <taxon>Arundo</taxon>
    </lineage>
</organism>
<sequence length="43" mass="4561">MFVVPTVVVSLNFFSSPSSLALFIFSSVKMISNSTSSTSPCTL</sequence>
<reference evidence="1" key="1">
    <citation type="submission" date="2014-09" db="EMBL/GenBank/DDBJ databases">
        <authorList>
            <person name="Magalhaes I.L.F."/>
            <person name="Oliveira U."/>
            <person name="Santos F.R."/>
            <person name="Vidigal T.H.D.A."/>
            <person name="Brescovit A.D."/>
            <person name="Santos A.J."/>
        </authorList>
    </citation>
    <scope>NUCLEOTIDE SEQUENCE</scope>
    <source>
        <tissue evidence="1">Shoot tissue taken approximately 20 cm above the soil surface</tissue>
    </source>
</reference>